<protein>
    <submittedName>
        <fullName evidence="2">WbuC family cupin fold metalloprotein</fullName>
    </submittedName>
</protein>
<organism evidence="2 3">
    <name type="scientific">Carboxylicivirga linearis</name>
    <dbReference type="NCBI Taxonomy" id="1628157"/>
    <lineage>
        <taxon>Bacteria</taxon>
        <taxon>Pseudomonadati</taxon>
        <taxon>Bacteroidota</taxon>
        <taxon>Bacteroidia</taxon>
        <taxon>Marinilabiliales</taxon>
        <taxon>Marinilabiliaceae</taxon>
        <taxon>Carboxylicivirga</taxon>
    </lineage>
</organism>
<dbReference type="EMBL" id="JAGUCO010000001">
    <property type="protein sequence ID" value="MBS2097224.1"/>
    <property type="molecule type" value="Genomic_DNA"/>
</dbReference>
<sequence length="154" mass="17774">MIINDQLLKPVILESKNNDRRRKNYNFHKEMEDPLQRMINVLQPDSYVQPHKHENPDKREAFIILKGRLLVIIFSAEGEITESAILDHSLGNYGYDIDAGVFHSIIALEADTVVYEVKDGPYFPLDDKNFATWAPKEGDMDALSYNEKLKKLLL</sequence>
<evidence type="ECO:0000259" key="1">
    <source>
        <dbReference type="Pfam" id="PF19480"/>
    </source>
</evidence>
<reference evidence="2 3" key="1">
    <citation type="journal article" date="2015" name="Int. J. Syst. Evol. Microbiol.">
        <title>Carboxylicivirga linearis sp. nov., isolated from a sea cucumber culture pond.</title>
        <authorList>
            <person name="Wang F.Q."/>
            <person name="Zhou Y.X."/>
            <person name="Lin X.Z."/>
            <person name="Chen G.J."/>
            <person name="Du Z.J."/>
        </authorList>
    </citation>
    <scope>NUCLEOTIDE SEQUENCE [LARGE SCALE GENOMIC DNA]</scope>
    <source>
        <strain evidence="2 3">FB218</strain>
    </source>
</reference>
<dbReference type="Gene3D" id="2.60.120.10">
    <property type="entry name" value="Jelly Rolls"/>
    <property type="match status" value="1"/>
</dbReference>
<evidence type="ECO:0000313" key="3">
    <source>
        <dbReference type="Proteomes" id="UP000708576"/>
    </source>
</evidence>
<gene>
    <name evidence="2" type="ORF">KEM10_02970</name>
</gene>
<dbReference type="NCBIfam" id="TIGR04366">
    <property type="entry name" value="cupin_WbuC"/>
    <property type="match status" value="1"/>
</dbReference>
<feature type="domain" description="Cupin fold metalloprotein WbuC cupin" evidence="1">
    <location>
        <begin position="3"/>
        <end position="86"/>
    </location>
</feature>
<name>A0ABS5JRN4_9BACT</name>
<evidence type="ECO:0000313" key="2">
    <source>
        <dbReference type="EMBL" id="MBS2097224.1"/>
    </source>
</evidence>
<dbReference type="CDD" id="cd07005">
    <property type="entry name" value="cupin_WbuC-like"/>
    <property type="match status" value="1"/>
</dbReference>
<keyword evidence="3" id="KW-1185">Reference proteome</keyword>
<dbReference type="Proteomes" id="UP000708576">
    <property type="component" value="Unassembled WGS sequence"/>
</dbReference>
<comment type="caution">
    <text evidence="2">The sequence shown here is derived from an EMBL/GenBank/DDBJ whole genome shotgun (WGS) entry which is preliminary data.</text>
</comment>
<dbReference type="InterPro" id="IPR011051">
    <property type="entry name" value="RmlC_Cupin_sf"/>
</dbReference>
<dbReference type="Pfam" id="PF19480">
    <property type="entry name" value="DUF6016"/>
    <property type="match status" value="1"/>
</dbReference>
<dbReference type="InterPro" id="IPR014710">
    <property type="entry name" value="RmlC-like_jellyroll"/>
</dbReference>
<dbReference type="RefSeq" id="WP_212213285.1">
    <property type="nucleotide sequence ID" value="NZ_JAGUCO010000001.1"/>
</dbReference>
<dbReference type="InterPro" id="IPR027565">
    <property type="entry name" value="Cupin_WbuC"/>
</dbReference>
<accession>A0ABS5JRN4</accession>
<dbReference type="SUPFAM" id="SSF51182">
    <property type="entry name" value="RmlC-like cupins"/>
    <property type="match status" value="1"/>
</dbReference>
<dbReference type="InterPro" id="IPR046058">
    <property type="entry name" value="WbuC_cupin"/>
</dbReference>
<proteinExistence type="predicted"/>